<keyword evidence="2" id="KW-1185">Reference proteome</keyword>
<reference evidence="1 2" key="1">
    <citation type="submission" date="2024-11" db="EMBL/GenBank/DDBJ databases">
        <title>A near-complete genome assembly of Cinchona calisaya.</title>
        <authorList>
            <person name="Lian D.C."/>
            <person name="Zhao X.W."/>
            <person name="Wei L."/>
        </authorList>
    </citation>
    <scope>NUCLEOTIDE SEQUENCE [LARGE SCALE GENOMIC DNA]</scope>
    <source>
        <tissue evidence="1">Nenye</tissue>
    </source>
</reference>
<proteinExistence type="predicted"/>
<dbReference type="AlphaFoldDB" id="A0ABD2Z4F2"/>
<sequence>MREYGVKESWTTIWNGVVPRGNRNVRRFRRPGKNRQFLSTSEELLITKFRKLWYYSVWDLKLNLKENSVQFPLRGCSDDDMSWDTYVESLEPVYGETPDGSRHTKTFEDKIKWLKRPH</sequence>
<dbReference type="EMBL" id="JBJUIK010000011">
    <property type="protein sequence ID" value="KAL3513998.1"/>
    <property type="molecule type" value="Genomic_DNA"/>
</dbReference>
<gene>
    <name evidence="1" type="ORF">ACH5RR_026715</name>
</gene>
<accession>A0ABD2Z4F2</accession>
<dbReference type="Proteomes" id="UP001630127">
    <property type="component" value="Unassembled WGS sequence"/>
</dbReference>
<protein>
    <submittedName>
        <fullName evidence="1">Uncharacterized protein</fullName>
    </submittedName>
</protein>
<organism evidence="1 2">
    <name type="scientific">Cinchona calisaya</name>
    <dbReference type="NCBI Taxonomy" id="153742"/>
    <lineage>
        <taxon>Eukaryota</taxon>
        <taxon>Viridiplantae</taxon>
        <taxon>Streptophyta</taxon>
        <taxon>Embryophyta</taxon>
        <taxon>Tracheophyta</taxon>
        <taxon>Spermatophyta</taxon>
        <taxon>Magnoliopsida</taxon>
        <taxon>eudicotyledons</taxon>
        <taxon>Gunneridae</taxon>
        <taxon>Pentapetalae</taxon>
        <taxon>asterids</taxon>
        <taxon>lamiids</taxon>
        <taxon>Gentianales</taxon>
        <taxon>Rubiaceae</taxon>
        <taxon>Cinchonoideae</taxon>
        <taxon>Cinchoneae</taxon>
        <taxon>Cinchona</taxon>
    </lineage>
</organism>
<evidence type="ECO:0000313" key="2">
    <source>
        <dbReference type="Proteomes" id="UP001630127"/>
    </source>
</evidence>
<evidence type="ECO:0000313" key="1">
    <source>
        <dbReference type="EMBL" id="KAL3513998.1"/>
    </source>
</evidence>
<name>A0ABD2Z4F2_9GENT</name>
<comment type="caution">
    <text evidence="1">The sequence shown here is derived from an EMBL/GenBank/DDBJ whole genome shotgun (WGS) entry which is preliminary data.</text>
</comment>